<dbReference type="InterPro" id="IPR011723">
    <property type="entry name" value="Znf/thioredoxin_put"/>
</dbReference>
<organism evidence="4 5">
    <name type="scientific">Isoalcanivorax beigongshangi</name>
    <dbReference type="NCBI Taxonomy" id="3238810"/>
    <lineage>
        <taxon>Bacteria</taxon>
        <taxon>Pseudomonadati</taxon>
        <taxon>Pseudomonadota</taxon>
        <taxon>Gammaproteobacteria</taxon>
        <taxon>Oceanospirillales</taxon>
        <taxon>Alcanivoracaceae</taxon>
        <taxon>Isoalcanivorax</taxon>
    </lineage>
</organism>
<keyword evidence="2" id="KW-1133">Transmembrane helix</keyword>
<evidence type="ECO:0000259" key="3">
    <source>
        <dbReference type="Pfam" id="PF13717"/>
    </source>
</evidence>
<dbReference type="NCBIfam" id="TIGR02098">
    <property type="entry name" value="MJ0042_CXXC"/>
    <property type="match status" value="1"/>
</dbReference>
<dbReference type="Pfam" id="PF11906">
    <property type="entry name" value="DUF3426"/>
    <property type="match status" value="1"/>
</dbReference>
<evidence type="ECO:0000256" key="2">
    <source>
        <dbReference type="SAM" id="Phobius"/>
    </source>
</evidence>
<evidence type="ECO:0000256" key="1">
    <source>
        <dbReference type="SAM" id="MobiDB-lite"/>
    </source>
</evidence>
<feature type="compositionally biased region" description="Basic and acidic residues" evidence="1">
    <location>
        <begin position="84"/>
        <end position="93"/>
    </location>
</feature>
<feature type="transmembrane region" description="Helical" evidence="2">
    <location>
        <begin position="187"/>
        <end position="211"/>
    </location>
</feature>
<evidence type="ECO:0000313" key="5">
    <source>
        <dbReference type="Proteomes" id="UP001562065"/>
    </source>
</evidence>
<keyword evidence="2" id="KW-0812">Transmembrane</keyword>
<dbReference type="EMBL" id="JBGCUO010000001">
    <property type="protein sequence ID" value="MEY1661252.1"/>
    <property type="molecule type" value="Genomic_DNA"/>
</dbReference>
<dbReference type="InterPro" id="IPR021834">
    <property type="entry name" value="DUF3426"/>
</dbReference>
<dbReference type="Pfam" id="PF13717">
    <property type="entry name" value="Zn_ribbon_4"/>
    <property type="match status" value="1"/>
</dbReference>
<feature type="domain" description="Zinc finger/thioredoxin putative" evidence="3">
    <location>
        <begin position="10"/>
        <end position="43"/>
    </location>
</feature>
<accession>A0ABV4AFD3</accession>
<feature type="region of interest" description="Disordered" evidence="1">
    <location>
        <begin position="79"/>
        <end position="110"/>
    </location>
</feature>
<reference evidence="4 5" key="1">
    <citation type="submission" date="2024-07" db="EMBL/GenBank/DDBJ databases">
        <authorList>
            <person name="Ren Q."/>
        </authorList>
    </citation>
    <scope>NUCLEOTIDE SEQUENCE [LARGE SCALE GENOMIC DNA]</scope>
    <source>
        <strain evidence="4 5">REN37</strain>
    </source>
</reference>
<comment type="caution">
    <text evidence="4">The sequence shown here is derived from an EMBL/GenBank/DDBJ whole genome shotgun (WGS) entry which is preliminary data.</text>
</comment>
<dbReference type="RefSeq" id="WP_369454503.1">
    <property type="nucleotide sequence ID" value="NZ_JBGCUO010000001.1"/>
</dbReference>
<proteinExistence type="predicted"/>
<dbReference type="Proteomes" id="UP001562065">
    <property type="component" value="Unassembled WGS sequence"/>
</dbReference>
<feature type="compositionally biased region" description="Low complexity" evidence="1">
    <location>
        <begin position="124"/>
        <end position="136"/>
    </location>
</feature>
<gene>
    <name evidence="4" type="ORF">AB5I84_03720</name>
</gene>
<keyword evidence="2" id="KW-0472">Membrane</keyword>
<feature type="region of interest" description="Disordered" evidence="1">
    <location>
        <begin position="123"/>
        <end position="149"/>
    </location>
</feature>
<protein>
    <submittedName>
        <fullName evidence="4">Zinc-ribbon and DUF3426 domain-containing protein</fullName>
    </submittedName>
</protein>
<sequence length="346" mass="37196">MSDIEHSPFKTRCPHCQAQFKVGPEQLQQAHGAVRCGRCMDVFQAADHRVTEPAVWSDSDSAAPRGSLALELDLSDSFLSLDGPQRDPLRSEDFSTLAGAGRPSHDEVPDESWAEALLRELDDPAPSTTAPITSAPAPQPPPPAADLAPLVPAQSAPADALELSLLTDPEPIPVAPPPHFSRPQLPVAALFGGSLLIIALLAALAGQYLYFHADRLARTDSLRPLYALTCDLTGCTLPERVDLSRVRSTNLLVRPHPDHSGALQVDALLFNHADYRQPFPVLELTLHGAGGTPVAQRRFQPDEYLQGDLAGLQQMPPDVPIRIGLALERPAGGVEGYQLRLLPANN</sequence>
<name>A0ABV4AFD3_9GAMM</name>
<evidence type="ECO:0000313" key="4">
    <source>
        <dbReference type="EMBL" id="MEY1661252.1"/>
    </source>
</evidence>
<keyword evidence="5" id="KW-1185">Reference proteome</keyword>